<evidence type="ECO:0000256" key="3">
    <source>
        <dbReference type="ARBA" id="ARBA00022840"/>
    </source>
</evidence>
<keyword evidence="3" id="KW-0067">ATP-binding</keyword>
<dbReference type="EMBL" id="AVPJ01000011">
    <property type="protein sequence ID" value="KGN31504.1"/>
    <property type="molecule type" value="Genomic_DNA"/>
</dbReference>
<dbReference type="InterPro" id="IPR003778">
    <property type="entry name" value="CT_A_B"/>
</dbReference>
<keyword evidence="2 5" id="KW-0378">Hydrolase</keyword>
<dbReference type="PANTHER" id="PTHR43309">
    <property type="entry name" value="5-OXOPROLINASE SUBUNIT C"/>
    <property type="match status" value="1"/>
</dbReference>
<dbReference type="GO" id="GO:0005524">
    <property type="term" value="F:ATP binding"/>
    <property type="evidence" value="ECO:0007669"/>
    <property type="project" value="UniProtKB-KW"/>
</dbReference>
<comment type="caution">
    <text evidence="5">The sequence shown here is derived from an EMBL/GenBank/DDBJ whole genome shotgun (WGS) entry which is preliminary data.</text>
</comment>
<dbReference type="RefSeq" id="WP_084072224.1">
    <property type="nucleotide sequence ID" value="NZ_AVPJ01000011.1"/>
</dbReference>
<dbReference type="STRING" id="1385520.N802_03815"/>
<accession>A0A0A0J489</accession>
<keyword evidence="1" id="KW-0547">Nucleotide-binding</keyword>
<dbReference type="PANTHER" id="PTHR43309:SF3">
    <property type="entry name" value="5-OXOPROLINASE SUBUNIT C"/>
    <property type="match status" value="1"/>
</dbReference>
<evidence type="ECO:0000313" key="5">
    <source>
        <dbReference type="EMBL" id="KGN31504.1"/>
    </source>
</evidence>
<dbReference type="Pfam" id="PF02626">
    <property type="entry name" value="CT_A_B"/>
    <property type="match status" value="1"/>
</dbReference>
<dbReference type="Gene3D" id="2.40.100.10">
    <property type="entry name" value="Cyclophilin-like"/>
    <property type="match status" value="1"/>
</dbReference>
<keyword evidence="6" id="KW-1185">Reference proteome</keyword>
<organism evidence="5 6">
    <name type="scientific">Knoellia sinensis KCTC 19936</name>
    <dbReference type="NCBI Taxonomy" id="1385520"/>
    <lineage>
        <taxon>Bacteria</taxon>
        <taxon>Bacillati</taxon>
        <taxon>Actinomycetota</taxon>
        <taxon>Actinomycetes</taxon>
        <taxon>Micrococcales</taxon>
        <taxon>Intrasporangiaceae</taxon>
        <taxon>Knoellia</taxon>
    </lineage>
</organism>
<dbReference type="GO" id="GO:0016787">
    <property type="term" value="F:hydrolase activity"/>
    <property type="evidence" value="ECO:0007669"/>
    <property type="project" value="UniProtKB-KW"/>
</dbReference>
<dbReference type="AlphaFoldDB" id="A0A0A0J489"/>
<evidence type="ECO:0000313" key="6">
    <source>
        <dbReference type="Proteomes" id="UP000030002"/>
    </source>
</evidence>
<dbReference type="eggNOG" id="COG1984">
    <property type="taxonomic scope" value="Bacteria"/>
</dbReference>
<proteinExistence type="predicted"/>
<dbReference type="SUPFAM" id="SSF50891">
    <property type="entry name" value="Cyclophilin-like"/>
    <property type="match status" value="1"/>
</dbReference>
<gene>
    <name evidence="5" type="ORF">N802_03815</name>
</gene>
<dbReference type="OrthoDB" id="9768696at2"/>
<reference evidence="5 6" key="1">
    <citation type="submission" date="2013-08" db="EMBL/GenBank/DDBJ databases">
        <title>The genome sequence of Knoellia sinensis.</title>
        <authorList>
            <person name="Zhu W."/>
            <person name="Wang G."/>
        </authorList>
    </citation>
    <scope>NUCLEOTIDE SEQUENCE [LARGE SCALE GENOMIC DNA]</scope>
    <source>
        <strain evidence="5 6">KCTC 19936</strain>
    </source>
</reference>
<dbReference type="InterPro" id="IPR052708">
    <property type="entry name" value="PxpC"/>
</dbReference>
<protein>
    <submittedName>
        <fullName evidence="5">Allophanate hydrolase</fullName>
    </submittedName>
</protein>
<name>A0A0A0J489_9MICO</name>
<evidence type="ECO:0000259" key="4">
    <source>
        <dbReference type="SMART" id="SM00797"/>
    </source>
</evidence>
<dbReference type="Proteomes" id="UP000030002">
    <property type="component" value="Unassembled WGS sequence"/>
</dbReference>
<dbReference type="SMART" id="SM00797">
    <property type="entry name" value="AHS2"/>
    <property type="match status" value="1"/>
</dbReference>
<dbReference type="InterPro" id="IPR029000">
    <property type="entry name" value="Cyclophilin-like_dom_sf"/>
</dbReference>
<evidence type="ECO:0000256" key="2">
    <source>
        <dbReference type="ARBA" id="ARBA00022801"/>
    </source>
</evidence>
<evidence type="ECO:0000256" key="1">
    <source>
        <dbReference type="ARBA" id="ARBA00022741"/>
    </source>
</evidence>
<feature type="domain" description="Carboxyltransferase" evidence="4">
    <location>
        <begin position="23"/>
        <end position="298"/>
    </location>
</feature>
<sequence>MIEVLRSGPLTTIQDLGRPGFAHLGVGRSGAADRPSLRLANRLVGNPEGSSALELTFGGLALRATEPMTIAATGARCTVRVDGREQDMFAALSVPAGSTIEFGMPSRGVRTYVAFRGGLECELVLGSAATDVLSHLGPEPVREGDVLKVGAPEGSVPAVDVVPVRQLPDEVVLRVVTGPRADWFTPDALDLLGRSRFEATPASDRIGVRLDGAELQRTCLDELPSEGMVEGAVQVTPDGHPVIFLADHPVTGGYPVIAVVHPDDIALAAQLRPGQSVRFDVRAPIPVTHAVSAEPASTGVPRIPFPATLSPTGQEVG</sequence>
<dbReference type="NCBIfam" id="TIGR00724">
    <property type="entry name" value="urea_amlyse_rel"/>
    <property type="match status" value="1"/>
</dbReference>